<dbReference type="GO" id="GO:0009507">
    <property type="term" value="C:chloroplast"/>
    <property type="evidence" value="ECO:0007669"/>
    <property type="project" value="UniProtKB-SubCell"/>
</dbReference>
<comment type="subcellular location">
    <subcellularLocation>
        <location evidence="2">Plastid</location>
        <location evidence="2">Chloroplast</location>
    </subcellularLocation>
</comment>
<dbReference type="HAMAP" id="MF_00291_B">
    <property type="entry name" value="Ribosomal_uS2_B"/>
    <property type="match status" value="1"/>
</dbReference>
<comment type="similarity">
    <text evidence="1 2">Belongs to the universal ribosomal protein uS2 family.</text>
</comment>
<organism evidence="3">
    <name type="scientific">Chloropicon sp. RCC4434</name>
    <dbReference type="NCBI Taxonomy" id="2565277"/>
    <lineage>
        <taxon>Eukaryota</taxon>
        <taxon>Viridiplantae</taxon>
        <taxon>Chlorophyta</taxon>
        <taxon>Chloropicophyceae</taxon>
        <taxon>Chloropicales</taxon>
        <taxon>Chloropicaceae</taxon>
        <taxon>Chloropicon</taxon>
    </lineage>
</organism>
<sequence>MFVEQLVKEGGHLGHAPRAWHPRMAPYIKNAQNDIHILDLVQSNAYLNQVKQFISRVKKRNGKFLFVGTKSQAASSVASIAKSCDSFFISERWLGGLLTNWSTLYRSIGLLNRMNLIQQQGVVETLPKKLKSSFVREHSRLKKYLGGINMMRSIPDVVIIVGQKEESIALNECKKLNLRTVTLLDTNCNPNAADLFVPVNDDSIKAIRYVLNEFAEAIKEN</sequence>
<keyword evidence="3" id="KW-0934">Plastid</keyword>
<dbReference type="GO" id="GO:0003735">
    <property type="term" value="F:structural constituent of ribosome"/>
    <property type="evidence" value="ECO:0007669"/>
    <property type="project" value="InterPro"/>
</dbReference>
<name>A0A4D6C5I7_9CHLO</name>
<dbReference type="Gene3D" id="3.40.50.10490">
    <property type="entry name" value="Glucose-6-phosphate isomerase like protein, domain 1"/>
    <property type="match status" value="1"/>
</dbReference>
<protein>
    <recommendedName>
        <fullName evidence="2">Small ribosomal subunit protein uS2c</fullName>
    </recommendedName>
</protein>
<dbReference type="GO" id="GO:0006412">
    <property type="term" value="P:translation"/>
    <property type="evidence" value="ECO:0007669"/>
    <property type="project" value="UniProtKB-UniRule"/>
</dbReference>
<reference evidence="3" key="1">
    <citation type="journal article" date="2019" name="Genome Biol. Evol.">
        <title>Tracing the Evolution of the Plastome and Mitogenome in the Chloropicophyceae Uncovered Convergent tRNA Gene Losses and a Variant Plastid Genetic Code.</title>
        <authorList>
            <person name="Turmel M."/>
            <person name="Dos Santos A.L."/>
            <person name="Otis C."/>
            <person name="Sergerie R."/>
            <person name="Lemieux C."/>
        </authorList>
    </citation>
    <scope>NUCLEOTIDE SEQUENCE</scope>
</reference>
<evidence type="ECO:0000256" key="1">
    <source>
        <dbReference type="ARBA" id="ARBA00006242"/>
    </source>
</evidence>
<evidence type="ECO:0000313" key="3">
    <source>
        <dbReference type="EMBL" id="QBX98428.1"/>
    </source>
</evidence>
<dbReference type="GO" id="GO:0005763">
    <property type="term" value="C:mitochondrial small ribosomal subunit"/>
    <property type="evidence" value="ECO:0007669"/>
    <property type="project" value="TreeGrafter"/>
</dbReference>
<dbReference type="InterPro" id="IPR023591">
    <property type="entry name" value="Ribosomal_uS2_flav_dom_sf"/>
</dbReference>
<evidence type="ECO:0000256" key="2">
    <source>
        <dbReference type="HAMAP-Rule" id="MF_00291"/>
    </source>
</evidence>
<dbReference type="AlphaFoldDB" id="A0A4D6C5I7"/>
<dbReference type="SUPFAM" id="SSF52313">
    <property type="entry name" value="Ribosomal protein S2"/>
    <property type="match status" value="1"/>
</dbReference>
<keyword evidence="3" id="KW-0150">Chloroplast</keyword>
<proteinExistence type="inferred from homology"/>
<gene>
    <name evidence="2 3" type="primary">rps2</name>
</gene>
<dbReference type="CDD" id="cd01425">
    <property type="entry name" value="RPS2"/>
    <property type="match status" value="1"/>
</dbReference>
<dbReference type="NCBIfam" id="TIGR01011">
    <property type="entry name" value="rpsB_bact"/>
    <property type="match status" value="1"/>
</dbReference>
<keyword evidence="2 3" id="KW-0689">Ribosomal protein</keyword>
<dbReference type="InterPro" id="IPR005706">
    <property type="entry name" value="Ribosomal_uS2_bac/mit/plastid"/>
</dbReference>
<dbReference type="InterPro" id="IPR001865">
    <property type="entry name" value="Ribosomal_uS2"/>
</dbReference>
<dbReference type="Gene3D" id="1.10.287.610">
    <property type="entry name" value="Helix hairpin bin"/>
    <property type="match status" value="1"/>
</dbReference>
<dbReference type="Pfam" id="PF00318">
    <property type="entry name" value="Ribosomal_S2"/>
    <property type="match status" value="1"/>
</dbReference>
<accession>A0A4D6C5I7</accession>
<geneLocation type="chloroplast" evidence="3"/>
<dbReference type="EMBL" id="MK085997">
    <property type="protein sequence ID" value="QBX98428.1"/>
    <property type="molecule type" value="Genomic_DNA"/>
</dbReference>
<dbReference type="PANTHER" id="PTHR12534">
    <property type="entry name" value="30S RIBOSOMAL PROTEIN S2 PROKARYOTIC AND ORGANELLAR"/>
    <property type="match status" value="1"/>
</dbReference>
<dbReference type="PANTHER" id="PTHR12534:SF0">
    <property type="entry name" value="SMALL RIBOSOMAL SUBUNIT PROTEIN US2M"/>
    <property type="match status" value="1"/>
</dbReference>
<dbReference type="PRINTS" id="PR00395">
    <property type="entry name" value="RIBOSOMALS2"/>
</dbReference>
<keyword evidence="2" id="KW-0687">Ribonucleoprotein</keyword>